<keyword evidence="1" id="KW-1133">Transmembrane helix</keyword>
<dbReference type="AlphaFoldDB" id="A0A348MMX5"/>
<comment type="caution">
    <text evidence="3">The sequence shown here is derived from an EMBL/GenBank/DDBJ whole genome shotgun (WGS) entry which is preliminary data.</text>
</comment>
<evidence type="ECO:0000313" key="3">
    <source>
        <dbReference type="EMBL" id="HAF08401.1"/>
    </source>
</evidence>
<keyword evidence="1" id="KW-0472">Membrane</keyword>
<dbReference type="Pfam" id="PF07697">
    <property type="entry name" value="7TMR-HDED"/>
    <property type="match status" value="1"/>
</dbReference>
<dbReference type="InterPro" id="IPR011624">
    <property type="entry name" value="Metal-dep_PHydrolase_7TM_extra"/>
</dbReference>
<reference evidence="3 4" key="1">
    <citation type="journal article" date="2018" name="Nat. Biotechnol.">
        <title>A standardized bacterial taxonomy based on genome phylogeny substantially revises the tree of life.</title>
        <authorList>
            <person name="Parks D.H."/>
            <person name="Chuvochina M."/>
            <person name="Waite D.W."/>
            <person name="Rinke C."/>
            <person name="Skarshewski A."/>
            <person name="Chaumeil P.A."/>
            <person name="Hugenholtz P."/>
        </authorList>
    </citation>
    <scope>NUCLEOTIDE SEQUENCE [LARGE SCALE GENOMIC DNA]</scope>
    <source>
        <strain evidence="3">UBA7921</strain>
    </source>
</reference>
<protein>
    <recommendedName>
        <fullName evidence="2">Metal-dependent phosphohydrolase 7TM extracellular domain-containing protein</fullName>
    </recommendedName>
</protein>
<feature type="transmembrane region" description="Helical" evidence="1">
    <location>
        <begin position="12"/>
        <end position="32"/>
    </location>
</feature>
<evidence type="ECO:0000313" key="4">
    <source>
        <dbReference type="Proteomes" id="UP000262454"/>
    </source>
</evidence>
<feature type="domain" description="Metal-dependent phosphohydrolase 7TM extracellular" evidence="2">
    <location>
        <begin position="45"/>
        <end position="262"/>
    </location>
</feature>
<evidence type="ECO:0000259" key="2">
    <source>
        <dbReference type="Pfam" id="PF07697"/>
    </source>
</evidence>
<dbReference type="Proteomes" id="UP000262454">
    <property type="component" value="Unassembled WGS sequence"/>
</dbReference>
<proteinExistence type="predicted"/>
<dbReference type="PANTHER" id="PTHR36442">
    <property type="entry name" value="CYCLIC-DI-AMP PHOSPHODIESTERASE PGPH"/>
    <property type="match status" value="1"/>
</dbReference>
<dbReference type="EMBL" id="DMCX01000050">
    <property type="protein sequence ID" value="HAF08401.1"/>
    <property type="molecule type" value="Genomic_DNA"/>
</dbReference>
<evidence type="ECO:0000256" key="1">
    <source>
        <dbReference type="SAM" id="Phobius"/>
    </source>
</evidence>
<accession>A0A348MMX5</accession>
<dbReference type="InterPro" id="IPR052722">
    <property type="entry name" value="PgpH_phosphodiesterase"/>
</dbReference>
<feature type="non-terminal residue" evidence="3">
    <location>
        <position position="262"/>
    </location>
</feature>
<organism evidence="3 4">
    <name type="scientific">candidate division WOR-3 bacterium</name>
    <dbReference type="NCBI Taxonomy" id="2052148"/>
    <lineage>
        <taxon>Bacteria</taxon>
        <taxon>Bacteria division WOR-3</taxon>
    </lineage>
</organism>
<dbReference type="PANTHER" id="PTHR36442:SF1">
    <property type="entry name" value="CYCLIC-DI-AMP PHOSPHODIESTERASE PGPH"/>
    <property type="match status" value="1"/>
</dbReference>
<gene>
    <name evidence="3" type="ORF">DCG82_08360</name>
</gene>
<name>A0A348MMX5_UNCW3</name>
<sequence>MRILHTIKNSIRIYYFEIILVLILVIFFNLFYPSTFSKIPQLKKGDISPKDIIAPFTFDIIKNSEILSKEKERAYDNTPPVLVYDENRNVEILNSFFSFKDLVDSLNKNVFKSDERRKILKDSVKNISDDLVNILFSEESKNVFNFVEKSLKYTLDFGVIGDKSVIPFGKDRKVSLKIGNREILKNDNEIFDLNEAKEHLKKEIIKKYSGNSYLLKYALEMFQYFLKPNIFFDRDETSFRREKAKNEVSEKVGIVLKGEIIV</sequence>
<keyword evidence="1" id="KW-0812">Transmembrane</keyword>